<dbReference type="Gene3D" id="1.10.150.130">
    <property type="match status" value="1"/>
</dbReference>
<comment type="caution">
    <text evidence="5">The sequence shown here is derived from an EMBL/GenBank/DDBJ whole genome shotgun (WGS) entry which is preliminary data.</text>
</comment>
<evidence type="ECO:0000256" key="3">
    <source>
        <dbReference type="ARBA" id="ARBA00023172"/>
    </source>
</evidence>
<name>A0AA91VG85_9BACI</name>
<dbReference type="InterPro" id="IPR002104">
    <property type="entry name" value="Integrase_catalytic"/>
</dbReference>
<dbReference type="AlphaFoldDB" id="A0AA91VG85"/>
<sequence length="322" mass="38058">MISVKRIVDQAIYEKHVSQENKNLVKDFLIEKKAQGKAASTLQQYNWDLRIILFLIHEHFDNKCLIDLTRKDIRNLSIIFQEMEMSNSRVNGLMSALRSALEFCADDDDYDYEFNVGSRVRGLPKSPVREITFITEDQINWLIDKLIEQEKYMLATYLAISYYSAARKNEVYQVQKEGLTERFYTNVVRGKRGKKFRLYYNPRVQKCIRLYIDQRGKDAITDLFVRVYKNGERRLLNKSVFNYWCKIFTKMLYEKEGKQIKINPHCFRHSRLDNLKVQGIPLEKLKSLANHSDISTTESYLKDRSEEDIADIFGMDPSYFVA</sequence>
<dbReference type="EMBL" id="NVOR01000007">
    <property type="protein sequence ID" value="PED84292.1"/>
    <property type="molecule type" value="Genomic_DNA"/>
</dbReference>
<dbReference type="Pfam" id="PF00589">
    <property type="entry name" value="Phage_integrase"/>
    <property type="match status" value="1"/>
</dbReference>
<dbReference type="PANTHER" id="PTHR30349">
    <property type="entry name" value="PHAGE INTEGRASE-RELATED"/>
    <property type="match status" value="1"/>
</dbReference>
<dbReference type="InterPro" id="IPR050090">
    <property type="entry name" value="Tyrosine_recombinase_XerCD"/>
</dbReference>
<dbReference type="CDD" id="cd00397">
    <property type="entry name" value="DNA_BRE_C"/>
    <property type="match status" value="1"/>
</dbReference>
<keyword evidence="2" id="KW-0238">DNA-binding</keyword>
<dbReference type="Proteomes" id="UP000221020">
    <property type="component" value="Unassembled WGS sequence"/>
</dbReference>
<protein>
    <submittedName>
        <fullName evidence="5">Integrase</fullName>
    </submittedName>
</protein>
<evidence type="ECO:0000259" key="4">
    <source>
        <dbReference type="PROSITE" id="PS51898"/>
    </source>
</evidence>
<reference evidence="5 6" key="1">
    <citation type="submission" date="2017-09" db="EMBL/GenBank/DDBJ databases">
        <title>Large-scale bioinformatics analysis of Bacillus genomes uncovers conserved roles of natural products in bacterial physiology.</title>
        <authorList>
            <consortium name="Agbiome Team Llc"/>
            <person name="Bleich R.M."/>
            <person name="Grubbs K.J."/>
            <person name="Santa Maria K.C."/>
            <person name="Allen S.E."/>
            <person name="Farag S."/>
            <person name="Shank E.A."/>
            <person name="Bowers A."/>
        </authorList>
    </citation>
    <scope>NUCLEOTIDE SEQUENCE [LARGE SCALE GENOMIC DNA]</scope>
    <source>
        <strain evidence="5 6">AFS092012</strain>
    </source>
</reference>
<accession>A0AA91VG85</accession>
<keyword evidence="3" id="KW-0233">DNA recombination</keyword>
<dbReference type="GO" id="GO:0003677">
    <property type="term" value="F:DNA binding"/>
    <property type="evidence" value="ECO:0007669"/>
    <property type="project" value="UniProtKB-KW"/>
</dbReference>
<dbReference type="GO" id="GO:0006310">
    <property type="term" value="P:DNA recombination"/>
    <property type="evidence" value="ECO:0007669"/>
    <property type="project" value="UniProtKB-KW"/>
</dbReference>
<feature type="domain" description="Tyr recombinase" evidence="4">
    <location>
        <begin position="129"/>
        <end position="314"/>
    </location>
</feature>
<dbReference type="InterPro" id="IPR013762">
    <property type="entry name" value="Integrase-like_cat_sf"/>
</dbReference>
<organism evidence="5 6">
    <name type="scientific">Bacillus pseudomycoides</name>
    <dbReference type="NCBI Taxonomy" id="64104"/>
    <lineage>
        <taxon>Bacteria</taxon>
        <taxon>Bacillati</taxon>
        <taxon>Bacillota</taxon>
        <taxon>Bacilli</taxon>
        <taxon>Bacillales</taxon>
        <taxon>Bacillaceae</taxon>
        <taxon>Bacillus</taxon>
        <taxon>Bacillus cereus group</taxon>
    </lineage>
</organism>
<dbReference type="PROSITE" id="PS51898">
    <property type="entry name" value="TYR_RECOMBINASE"/>
    <property type="match status" value="1"/>
</dbReference>
<evidence type="ECO:0000313" key="6">
    <source>
        <dbReference type="Proteomes" id="UP000221020"/>
    </source>
</evidence>
<proteinExistence type="inferred from homology"/>
<dbReference type="PANTHER" id="PTHR30349:SF41">
    <property type="entry name" value="INTEGRASE_RECOMBINASE PROTEIN MJ0367-RELATED"/>
    <property type="match status" value="1"/>
</dbReference>
<evidence type="ECO:0000256" key="2">
    <source>
        <dbReference type="ARBA" id="ARBA00023125"/>
    </source>
</evidence>
<dbReference type="SUPFAM" id="SSF56349">
    <property type="entry name" value="DNA breaking-rejoining enzymes"/>
    <property type="match status" value="1"/>
</dbReference>
<evidence type="ECO:0000256" key="1">
    <source>
        <dbReference type="ARBA" id="ARBA00008857"/>
    </source>
</evidence>
<evidence type="ECO:0000313" key="5">
    <source>
        <dbReference type="EMBL" id="PED84292.1"/>
    </source>
</evidence>
<dbReference type="GO" id="GO:0015074">
    <property type="term" value="P:DNA integration"/>
    <property type="evidence" value="ECO:0007669"/>
    <property type="project" value="InterPro"/>
</dbReference>
<gene>
    <name evidence="5" type="ORF">CON65_02330</name>
</gene>
<dbReference type="InterPro" id="IPR011010">
    <property type="entry name" value="DNA_brk_join_enz"/>
</dbReference>
<dbReference type="Gene3D" id="1.10.443.10">
    <property type="entry name" value="Intergrase catalytic core"/>
    <property type="match status" value="1"/>
</dbReference>
<comment type="similarity">
    <text evidence="1">Belongs to the 'phage' integrase family.</text>
</comment>
<dbReference type="InterPro" id="IPR010998">
    <property type="entry name" value="Integrase_recombinase_N"/>
</dbReference>